<evidence type="ECO:0000313" key="4">
    <source>
        <dbReference type="EMBL" id="KAF3833821.1"/>
    </source>
</evidence>
<keyword evidence="2" id="KW-0472">Membrane</keyword>
<dbReference type="AlphaFoldDB" id="A0A7J5XA64"/>
<sequence length="454" mass="49528">MAGKKEEWCSPQQGLSFACPPVKKSLVTGHRAGDVPRCRHGGGMRACARWCWGCGGLPLRSGILLLLIPPFILALQLMVVGPLLPAAPGEGVVEPQEFAFSVISIEPERNPRPRGSPSLRPGLQEEDAERKEGNRHWTQKAGSAGVGIRRAVLHCRAQSHHHIHHQATGRLHRTSPQILQRCQCIYLVTNLSGRGHDPQGGNHWSNVGPSLKVSSYSPAHGGSTLSCPIVLSPGETKASQPPADPPRWLLCAEDWLLPAEDTPCVAYSFSMDGGDADFLKTVSGLGCEVHSFDPSNSNASGGHLGNSLVGVVHRHKMWLEWRAPKRRKQKTRGNRGSVSQTLADIMAALGHHTVHFLYADLLSAEWRVFQNWIESEALQSVHHIVATVHLQWAGFEVGGTNEEVLRYWFSVLQGLQASGLQLVHSSAGEGGSVLKQTVEHVHSSYTLSWANTRR</sequence>
<dbReference type="PROSITE" id="PS51257">
    <property type="entry name" value="PROKAR_LIPOPROTEIN"/>
    <property type="match status" value="1"/>
</dbReference>
<proteinExistence type="predicted"/>
<keyword evidence="2" id="KW-0812">Transmembrane</keyword>
<feature type="domain" description="Methyltransferase" evidence="3">
    <location>
        <begin position="243"/>
        <end position="380"/>
    </location>
</feature>
<dbReference type="PANTHER" id="PTHR32026:SF23">
    <property type="entry name" value="METHYLTRANSFERASE-LIKE PROTEIN 24"/>
    <property type="match status" value="1"/>
</dbReference>
<dbReference type="InterPro" id="IPR025714">
    <property type="entry name" value="Methyltranfer_dom"/>
</dbReference>
<comment type="caution">
    <text evidence="4">The sequence shown here is derived from an EMBL/GenBank/DDBJ whole genome shotgun (WGS) entry which is preliminary data.</text>
</comment>
<feature type="compositionally biased region" description="Low complexity" evidence="1">
    <location>
        <begin position="113"/>
        <end position="122"/>
    </location>
</feature>
<evidence type="ECO:0000256" key="1">
    <source>
        <dbReference type="SAM" id="MobiDB-lite"/>
    </source>
</evidence>
<accession>A0A7J5XA64</accession>
<dbReference type="PANTHER" id="PTHR32026">
    <property type="entry name" value="METHYLTRANSFERASE-LIKE PROTEIN 24"/>
    <property type="match status" value="1"/>
</dbReference>
<feature type="region of interest" description="Disordered" evidence="1">
    <location>
        <begin position="104"/>
        <end position="145"/>
    </location>
</feature>
<reference evidence="4 5" key="1">
    <citation type="submission" date="2020-03" db="EMBL/GenBank/DDBJ databases">
        <title>Dissostichus mawsoni Genome sequencing and assembly.</title>
        <authorList>
            <person name="Park H."/>
        </authorList>
    </citation>
    <scope>NUCLEOTIDE SEQUENCE [LARGE SCALE GENOMIC DNA]</scope>
    <source>
        <strain evidence="4">DM0001</strain>
        <tissue evidence="4">Muscle</tissue>
    </source>
</reference>
<protein>
    <recommendedName>
        <fullName evidence="3">Methyltransferase domain-containing protein</fullName>
    </recommendedName>
</protein>
<evidence type="ECO:0000313" key="5">
    <source>
        <dbReference type="Proteomes" id="UP000518266"/>
    </source>
</evidence>
<dbReference type="OrthoDB" id="10006218at2759"/>
<keyword evidence="5" id="KW-1185">Reference proteome</keyword>
<feature type="transmembrane region" description="Helical" evidence="2">
    <location>
        <begin position="63"/>
        <end position="84"/>
    </location>
</feature>
<organism evidence="4 5">
    <name type="scientific">Dissostichus mawsoni</name>
    <name type="common">Antarctic cod</name>
    <dbReference type="NCBI Taxonomy" id="36200"/>
    <lineage>
        <taxon>Eukaryota</taxon>
        <taxon>Metazoa</taxon>
        <taxon>Chordata</taxon>
        <taxon>Craniata</taxon>
        <taxon>Vertebrata</taxon>
        <taxon>Euteleostomi</taxon>
        <taxon>Actinopterygii</taxon>
        <taxon>Neopterygii</taxon>
        <taxon>Teleostei</taxon>
        <taxon>Neoteleostei</taxon>
        <taxon>Acanthomorphata</taxon>
        <taxon>Eupercaria</taxon>
        <taxon>Perciformes</taxon>
        <taxon>Notothenioidei</taxon>
        <taxon>Nototheniidae</taxon>
        <taxon>Dissostichus</taxon>
    </lineage>
</organism>
<dbReference type="Proteomes" id="UP000518266">
    <property type="component" value="Unassembled WGS sequence"/>
</dbReference>
<dbReference type="Pfam" id="PF13383">
    <property type="entry name" value="Methyltransf_22"/>
    <property type="match status" value="1"/>
</dbReference>
<gene>
    <name evidence="4" type="ORF">F7725_025025</name>
</gene>
<evidence type="ECO:0000259" key="3">
    <source>
        <dbReference type="Pfam" id="PF13383"/>
    </source>
</evidence>
<evidence type="ECO:0000256" key="2">
    <source>
        <dbReference type="SAM" id="Phobius"/>
    </source>
</evidence>
<name>A0A7J5XA64_DISMA</name>
<keyword evidence="2" id="KW-1133">Transmembrane helix</keyword>
<dbReference type="InterPro" id="IPR026913">
    <property type="entry name" value="METTL24"/>
</dbReference>
<dbReference type="EMBL" id="JAAKFY010000026">
    <property type="protein sequence ID" value="KAF3833821.1"/>
    <property type="molecule type" value="Genomic_DNA"/>
</dbReference>